<keyword evidence="2" id="KW-0732">Signal</keyword>
<dbReference type="AlphaFoldDB" id="A0A4U5PA27"/>
<reference evidence="3 4" key="2">
    <citation type="journal article" date="2019" name="G3 (Bethesda)">
        <title>Hybrid Assembly of the Genome of the Entomopathogenic Nematode Steinernema carpocapsae Identifies the X-Chromosome.</title>
        <authorList>
            <person name="Serra L."/>
            <person name="Macchietto M."/>
            <person name="Macias-Munoz A."/>
            <person name="McGill C.J."/>
            <person name="Rodriguez I.M."/>
            <person name="Rodriguez B."/>
            <person name="Murad R."/>
            <person name="Mortazavi A."/>
        </authorList>
    </citation>
    <scope>NUCLEOTIDE SEQUENCE [LARGE SCALE GENOMIC DNA]</scope>
    <source>
        <strain evidence="3 4">ALL</strain>
    </source>
</reference>
<dbReference type="Proteomes" id="UP000298663">
    <property type="component" value="Unassembled WGS sequence"/>
</dbReference>
<feature type="chain" id="PRO_5020544985" evidence="2">
    <location>
        <begin position="17"/>
        <end position="156"/>
    </location>
</feature>
<protein>
    <submittedName>
        <fullName evidence="3">Uncharacterized protein</fullName>
    </submittedName>
</protein>
<evidence type="ECO:0000313" key="4">
    <source>
        <dbReference type="Proteomes" id="UP000298663"/>
    </source>
</evidence>
<name>A0A4U5PA27_STECR</name>
<feature type="signal peptide" evidence="2">
    <location>
        <begin position="1"/>
        <end position="16"/>
    </location>
</feature>
<proteinExistence type="predicted"/>
<sequence>MLPVFVFAFGVVLNLAIITQVVFTCTRKEVVPVYYQQQAQYEQAPPPQPQAATPAVSDKSKSKRQAAAQPTVAQAPAAQAPAPRVAPANQVAVQKRAVRPAPGQVNRSPQVIYIRPTYSNYRPFYGGYYESCADDWLFGDCCYDTHCYGYTSSCCW</sequence>
<reference evidence="3 4" key="1">
    <citation type="journal article" date="2015" name="Genome Biol.">
        <title>Comparative genomics of Steinernema reveals deeply conserved gene regulatory networks.</title>
        <authorList>
            <person name="Dillman A.R."/>
            <person name="Macchietto M."/>
            <person name="Porter C.F."/>
            <person name="Rogers A."/>
            <person name="Williams B."/>
            <person name="Antoshechkin I."/>
            <person name="Lee M.M."/>
            <person name="Goodwin Z."/>
            <person name="Lu X."/>
            <person name="Lewis E.E."/>
            <person name="Goodrich-Blair H."/>
            <person name="Stock S.P."/>
            <person name="Adams B.J."/>
            <person name="Sternberg P.W."/>
            <person name="Mortazavi A."/>
        </authorList>
    </citation>
    <scope>NUCLEOTIDE SEQUENCE [LARGE SCALE GENOMIC DNA]</scope>
    <source>
        <strain evidence="3 4">ALL</strain>
    </source>
</reference>
<evidence type="ECO:0000256" key="1">
    <source>
        <dbReference type="SAM" id="MobiDB-lite"/>
    </source>
</evidence>
<keyword evidence="4" id="KW-1185">Reference proteome</keyword>
<dbReference type="EMBL" id="AZBU02000002">
    <property type="protein sequence ID" value="TKR92921.1"/>
    <property type="molecule type" value="Genomic_DNA"/>
</dbReference>
<evidence type="ECO:0000313" key="3">
    <source>
        <dbReference type="EMBL" id="TKR92921.1"/>
    </source>
</evidence>
<feature type="compositionally biased region" description="Low complexity" evidence="1">
    <location>
        <begin position="65"/>
        <end position="88"/>
    </location>
</feature>
<organism evidence="3 4">
    <name type="scientific">Steinernema carpocapsae</name>
    <name type="common">Entomopathogenic nematode</name>
    <dbReference type="NCBI Taxonomy" id="34508"/>
    <lineage>
        <taxon>Eukaryota</taxon>
        <taxon>Metazoa</taxon>
        <taxon>Ecdysozoa</taxon>
        <taxon>Nematoda</taxon>
        <taxon>Chromadorea</taxon>
        <taxon>Rhabditida</taxon>
        <taxon>Tylenchina</taxon>
        <taxon>Panagrolaimomorpha</taxon>
        <taxon>Strongyloidoidea</taxon>
        <taxon>Steinernematidae</taxon>
        <taxon>Steinernema</taxon>
    </lineage>
</organism>
<feature type="region of interest" description="Disordered" evidence="1">
    <location>
        <begin position="44"/>
        <end position="88"/>
    </location>
</feature>
<comment type="caution">
    <text evidence="3">The sequence shown here is derived from an EMBL/GenBank/DDBJ whole genome shotgun (WGS) entry which is preliminary data.</text>
</comment>
<accession>A0A4U5PA27</accession>
<evidence type="ECO:0000256" key="2">
    <source>
        <dbReference type="SAM" id="SignalP"/>
    </source>
</evidence>
<gene>
    <name evidence="3" type="ORF">L596_007481</name>
</gene>